<accession>A0A174LGH9</accession>
<dbReference type="PANTHER" id="PTHR41260:SF1">
    <property type="entry name" value="PROTEIN ECSC"/>
    <property type="match status" value="1"/>
</dbReference>
<evidence type="ECO:0000256" key="1">
    <source>
        <dbReference type="SAM" id="MobiDB-lite"/>
    </source>
</evidence>
<proteinExistence type="predicted"/>
<dbReference type="Proteomes" id="UP000095454">
    <property type="component" value="Unassembled WGS sequence"/>
</dbReference>
<sequence length="462" mass="49541">MSDKRQQFGEAEHEKQQKPGVGSSSLENIMFGVLNGAQNAIMGVVKETQKKSSELADAASPLADNALKGITDFANGIASATAAAVNERYSAKRQEQLGLPSTLVDDNGDWVLPDPLLTNQELAELEVLTEQYEKMVAPSKLKQLTDMAGLKIPENLRTAVGDAVDELTSEIQQQELYAQVMKQVVDGFKAIEEQAAKYSVTEAQIVEAANTTLEGVTIRSIDELFMLRSFDVARIAAGENGRHLLLAATEGAVTGAPGFAGLPFNIVFSMFLYYRAVQSVAMMYGFNVKEDPAEMVIAGDVFSNAMAPSAGSADGMAVTIGKVMLVAEMEGVKQTVKKGWTAMAARGGAAMLVTQIRALANAAARKALENAGKKSLENSVFKNVLEQIGRNITQKSLGKAIPVFGGVVGALFDVSQMNRVLQYANIFYHKRFIIEKQERIAILVGMETASVNGEVEACDAEG</sequence>
<dbReference type="RefSeq" id="WP_055252197.1">
    <property type="nucleotide sequence ID" value="NZ_CABIXX010000025.1"/>
</dbReference>
<dbReference type="AlphaFoldDB" id="A0A174LGH9"/>
<dbReference type="Pfam" id="PF12787">
    <property type="entry name" value="EcsC"/>
    <property type="match status" value="1"/>
</dbReference>
<protein>
    <submittedName>
        <fullName evidence="2">EcsC protein family</fullName>
    </submittedName>
</protein>
<reference evidence="2 3" key="1">
    <citation type="submission" date="2015-09" db="EMBL/GenBank/DDBJ databases">
        <authorList>
            <consortium name="Pathogen Informatics"/>
        </authorList>
    </citation>
    <scope>NUCLEOTIDE SEQUENCE [LARGE SCALE GENOMIC DNA]</scope>
    <source>
        <strain evidence="2 3">2789STDY5834902</strain>
    </source>
</reference>
<gene>
    <name evidence="2" type="ORF">ERS852514_01403</name>
</gene>
<feature type="compositionally biased region" description="Basic and acidic residues" evidence="1">
    <location>
        <begin position="1"/>
        <end position="17"/>
    </location>
</feature>
<dbReference type="PANTHER" id="PTHR41260">
    <property type="entry name" value="PROTEIN ECSC"/>
    <property type="match status" value="1"/>
</dbReference>
<evidence type="ECO:0000313" key="3">
    <source>
        <dbReference type="Proteomes" id="UP000095454"/>
    </source>
</evidence>
<name>A0A174LGH9_9ACTN</name>
<dbReference type="EMBL" id="CZAQ01000025">
    <property type="protein sequence ID" value="CUP21188.1"/>
    <property type="molecule type" value="Genomic_DNA"/>
</dbReference>
<evidence type="ECO:0000313" key="2">
    <source>
        <dbReference type="EMBL" id="CUP21188.1"/>
    </source>
</evidence>
<feature type="region of interest" description="Disordered" evidence="1">
    <location>
        <begin position="1"/>
        <end position="24"/>
    </location>
</feature>
<dbReference type="InterPro" id="IPR024787">
    <property type="entry name" value="EcsC"/>
</dbReference>
<organism evidence="2 3">
    <name type="scientific">Collinsella aerofaciens</name>
    <dbReference type="NCBI Taxonomy" id="74426"/>
    <lineage>
        <taxon>Bacteria</taxon>
        <taxon>Bacillati</taxon>
        <taxon>Actinomycetota</taxon>
        <taxon>Coriobacteriia</taxon>
        <taxon>Coriobacteriales</taxon>
        <taxon>Coriobacteriaceae</taxon>
        <taxon>Collinsella</taxon>
    </lineage>
</organism>